<protein>
    <submittedName>
        <fullName evidence="5">Biotin--protein ligase</fullName>
        <ecNumber evidence="5">6.3.4.9</ecNumber>
    </submittedName>
</protein>
<evidence type="ECO:0000256" key="2">
    <source>
        <dbReference type="ARBA" id="ARBA00022741"/>
    </source>
</evidence>
<dbReference type="InterPro" id="IPR003142">
    <property type="entry name" value="BPL_C"/>
</dbReference>
<dbReference type="GO" id="GO:0005524">
    <property type="term" value="F:ATP binding"/>
    <property type="evidence" value="ECO:0007669"/>
    <property type="project" value="UniProtKB-KW"/>
</dbReference>
<dbReference type="SUPFAM" id="SSF55681">
    <property type="entry name" value="Class II aaRS and biotin synthetases"/>
    <property type="match status" value="1"/>
</dbReference>
<gene>
    <name evidence="5" type="ORF">MNBD_ALPHA02-2217</name>
</gene>
<dbReference type="InterPro" id="IPR045864">
    <property type="entry name" value="aa-tRNA-synth_II/BPL/LPL"/>
</dbReference>
<dbReference type="PANTHER" id="PTHR12835">
    <property type="entry name" value="BIOTIN PROTEIN LIGASE"/>
    <property type="match status" value="1"/>
</dbReference>
<dbReference type="GO" id="GO:0004077">
    <property type="term" value="F:biotin--[biotin carboxyl-carrier protein] ligase activity"/>
    <property type="evidence" value="ECO:0007669"/>
    <property type="project" value="UniProtKB-EC"/>
</dbReference>
<organism evidence="5">
    <name type="scientific">hydrothermal vent metagenome</name>
    <dbReference type="NCBI Taxonomy" id="652676"/>
    <lineage>
        <taxon>unclassified sequences</taxon>
        <taxon>metagenomes</taxon>
        <taxon>ecological metagenomes</taxon>
    </lineage>
</organism>
<evidence type="ECO:0000256" key="1">
    <source>
        <dbReference type="ARBA" id="ARBA00022598"/>
    </source>
</evidence>
<dbReference type="Gene3D" id="2.30.30.100">
    <property type="match status" value="1"/>
</dbReference>
<dbReference type="CDD" id="cd16442">
    <property type="entry name" value="BPL"/>
    <property type="match status" value="1"/>
</dbReference>
<dbReference type="PANTHER" id="PTHR12835:SF5">
    <property type="entry name" value="BIOTIN--PROTEIN LIGASE"/>
    <property type="match status" value="1"/>
</dbReference>
<dbReference type="Pfam" id="PF02237">
    <property type="entry name" value="BPL_C"/>
    <property type="match status" value="1"/>
</dbReference>
<reference evidence="5" key="1">
    <citation type="submission" date="2018-06" db="EMBL/GenBank/DDBJ databases">
        <authorList>
            <person name="Zhirakovskaya E."/>
        </authorList>
    </citation>
    <scope>NUCLEOTIDE SEQUENCE</scope>
</reference>
<proteinExistence type="predicted"/>
<dbReference type="SUPFAM" id="SSF50037">
    <property type="entry name" value="C-terminal domain of transcriptional repressors"/>
    <property type="match status" value="1"/>
</dbReference>
<dbReference type="NCBIfam" id="TIGR00121">
    <property type="entry name" value="birA_ligase"/>
    <property type="match status" value="1"/>
</dbReference>
<dbReference type="EMBL" id="UOED01000131">
    <property type="protein sequence ID" value="VAV98714.1"/>
    <property type="molecule type" value="Genomic_DNA"/>
</dbReference>
<keyword evidence="1 5" id="KW-0436">Ligase</keyword>
<dbReference type="Pfam" id="PF03099">
    <property type="entry name" value="BPL_LplA_LipB"/>
    <property type="match status" value="1"/>
</dbReference>
<dbReference type="GO" id="GO:0005737">
    <property type="term" value="C:cytoplasm"/>
    <property type="evidence" value="ECO:0007669"/>
    <property type="project" value="TreeGrafter"/>
</dbReference>
<accession>A0A3B0RXW7</accession>
<evidence type="ECO:0000313" key="5">
    <source>
        <dbReference type="EMBL" id="VAV98714.1"/>
    </source>
</evidence>
<keyword evidence="3" id="KW-0067">ATP-binding</keyword>
<name>A0A3B0RXW7_9ZZZZ</name>
<dbReference type="InterPro" id="IPR004143">
    <property type="entry name" value="BPL_LPL_catalytic"/>
</dbReference>
<evidence type="ECO:0000256" key="3">
    <source>
        <dbReference type="ARBA" id="ARBA00022840"/>
    </source>
</evidence>
<keyword evidence="2" id="KW-0547">Nucleotide-binding</keyword>
<dbReference type="PROSITE" id="PS51733">
    <property type="entry name" value="BPL_LPL_CATALYTIC"/>
    <property type="match status" value="1"/>
</dbReference>
<dbReference type="Gene3D" id="3.30.930.10">
    <property type="entry name" value="Bira Bifunctional Protein, Domain 2"/>
    <property type="match status" value="1"/>
</dbReference>
<dbReference type="InterPro" id="IPR004408">
    <property type="entry name" value="Biotin_CoA_COase_ligase"/>
</dbReference>
<dbReference type="AlphaFoldDB" id="A0A3B0RXW7"/>
<sequence>MPGGYSLRAFDCLDSTNAECARLAGAGEGGNIWVMAGAQSAGRGRRGRAWVSRSGNLFASLLYAIDCDLAQASQLSFVAALAVRDVVADMLQANEAVTCKWPNDILVGGRKVAGILLETAGQGGTSPSHVIIGIGINLAHHPENPHFPATSLTDEGLPDSAPTDVMERLILSMCHWTNIWKDHGFTRIRSAWKERASGLGKEIIVRLPDEELRGQFVDLDKDGALILALEGERRHITAGDVFFT</sequence>
<dbReference type="EC" id="6.3.4.9" evidence="5"/>
<dbReference type="InterPro" id="IPR008988">
    <property type="entry name" value="Transcriptional_repressor_C"/>
</dbReference>
<feature type="domain" description="BPL/LPL catalytic" evidence="4">
    <location>
        <begin position="1"/>
        <end position="181"/>
    </location>
</feature>
<evidence type="ECO:0000259" key="4">
    <source>
        <dbReference type="PROSITE" id="PS51733"/>
    </source>
</evidence>